<dbReference type="EMBL" id="BAAATZ010000009">
    <property type="protein sequence ID" value="GAA2725632.1"/>
    <property type="molecule type" value="Genomic_DNA"/>
</dbReference>
<dbReference type="Proteomes" id="UP001501842">
    <property type="component" value="Unassembled WGS sequence"/>
</dbReference>
<evidence type="ECO:0000313" key="3">
    <source>
        <dbReference type="Proteomes" id="UP001501842"/>
    </source>
</evidence>
<reference evidence="3" key="1">
    <citation type="journal article" date="2019" name="Int. J. Syst. Evol. Microbiol.">
        <title>The Global Catalogue of Microorganisms (GCM) 10K type strain sequencing project: providing services to taxonomists for standard genome sequencing and annotation.</title>
        <authorList>
            <consortium name="The Broad Institute Genomics Platform"/>
            <consortium name="The Broad Institute Genome Sequencing Center for Infectious Disease"/>
            <person name="Wu L."/>
            <person name="Ma J."/>
        </authorList>
    </citation>
    <scope>NUCLEOTIDE SEQUENCE [LARGE SCALE GENOMIC DNA]</scope>
    <source>
        <strain evidence="3">JCM 8201</strain>
    </source>
</reference>
<evidence type="ECO:0000313" key="2">
    <source>
        <dbReference type="EMBL" id="GAA2725632.1"/>
    </source>
</evidence>
<keyword evidence="3" id="KW-1185">Reference proteome</keyword>
<comment type="caution">
    <text evidence="2">The sequence shown here is derived from an EMBL/GenBank/DDBJ whole genome shotgun (WGS) entry which is preliminary data.</text>
</comment>
<dbReference type="SUPFAM" id="SSF143011">
    <property type="entry name" value="RelE-like"/>
    <property type="match status" value="1"/>
</dbReference>
<evidence type="ECO:0000256" key="1">
    <source>
        <dbReference type="ARBA" id="ARBA00022649"/>
    </source>
</evidence>
<dbReference type="Pfam" id="PF05016">
    <property type="entry name" value="ParE_toxin"/>
    <property type="match status" value="1"/>
</dbReference>
<accession>A0ABP6GL01</accession>
<dbReference type="RefSeq" id="WP_344450589.1">
    <property type="nucleotide sequence ID" value="NZ_BAAATZ010000009.1"/>
</dbReference>
<dbReference type="InterPro" id="IPR007712">
    <property type="entry name" value="RelE/ParE_toxin"/>
</dbReference>
<evidence type="ECO:0008006" key="4">
    <source>
        <dbReference type="Google" id="ProtNLM"/>
    </source>
</evidence>
<protein>
    <recommendedName>
        <fullName evidence="4">mRNA interferase RelE/StbE</fullName>
    </recommendedName>
</protein>
<dbReference type="InterPro" id="IPR035093">
    <property type="entry name" value="RelE/ParE_toxin_dom_sf"/>
</dbReference>
<keyword evidence="1" id="KW-1277">Toxin-antitoxin system</keyword>
<proteinExistence type="predicted"/>
<dbReference type="Gene3D" id="3.30.2310.20">
    <property type="entry name" value="RelE-like"/>
    <property type="match status" value="1"/>
</dbReference>
<organism evidence="2 3">
    <name type="scientific">Actinocorallia aurantiaca</name>
    <dbReference type="NCBI Taxonomy" id="46204"/>
    <lineage>
        <taxon>Bacteria</taxon>
        <taxon>Bacillati</taxon>
        <taxon>Actinomycetota</taxon>
        <taxon>Actinomycetes</taxon>
        <taxon>Streptosporangiales</taxon>
        <taxon>Thermomonosporaceae</taxon>
        <taxon>Actinocorallia</taxon>
    </lineage>
</organism>
<name>A0ABP6GL01_9ACTN</name>
<sequence>MSADTSTTRRVPCFLLATIITRRGKQEAEAFDVKVLQGRSARRRLGICDYRVVCTVEDGRLIVRVLAVGDRRDAYRRVP</sequence>
<gene>
    <name evidence="2" type="ORF">GCM10010439_26020</name>
</gene>